<dbReference type="RefSeq" id="WP_282126550.1">
    <property type="nucleotide sequence ID" value="NZ_CANNFL010000019.1"/>
</dbReference>
<keyword evidence="2" id="KW-1185">Reference proteome</keyword>
<accession>A0A419X3V1</accession>
<dbReference type="Proteomes" id="UP000284531">
    <property type="component" value="Unassembled WGS sequence"/>
</dbReference>
<protein>
    <submittedName>
        <fullName evidence="1">Uncharacterized protein</fullName>
    </submittedName>
</protein>
<dbReference type="AlphaFoldDB" id="A0A419X3V1"/>
<proteinExistence type="predicted"/>
<name>A0A419X3V1_9BACT</name>
<gene>
    <name evidence="1" type="ORF">BXY64_2476</name>
</gene>
<comment type="caution">
    <text evidence="1">The sequence shown here is derived from an EMBL/GenBank/DDBJ whole genome shotgun (WGS) entry which is preliminary data.</text>
</comment>
<reference evidence="1 2" key="1">
    <citation type="submission" date="2018-09" db="EMBL/GenBank/DDBJ databases">
        <title>Genomic Encyclopedia of Archaeal and Bacterial Type Strains, Phase II (KMG-II): from individual species to whole genera.</title>
        <authorList>
            <person name="Goeker M."/>
        </authorList>
    </citation>
    <scope>NUCLEOTIDE SEQUENCE [LARGE SCALE GENOMIC DNA]</scope>
    <source>
        <strain evidence="1 2">DSM 21950</strain>
    </source>
</reference>
<dbReference type="EMBL" id="RAPQ01000009">
    <property type="protein sequence ID" value="RKE02387.1"/>
    <property type="molecule type" value="Genomic_DNA"/>
</dbReference>
<evidence type="ECO:0000313" key="2">
    <source>
        <dbReference type="Proteomes" id="UP000284531"/>
    </source>
</evidence>
<sequence>MMQIKSPFEITKLLLSMDPAERERGYNAFLGRTHWVKGNTTANLCKLASVQFQLKPEHIKILPPKIMNPKVLWASQVRLEQEKLHMVDAAHEYIAEKGEEFPPIIVWDLYLEKRIRYIVHDGHHRSWYFNNKNQNVETVILQPMENYRAVEKCLSLAFQIRRLAINLPIF</sequence>
<evidence type="ECO:0000313" key="1">
    <source>
        <dbReference type="EMBL" id="RKE02387.1"/>
    </source>
</evidence>
<organism evidence="1 2">
    <name type="scientific">Marinifilum flexuosum</name>
    <dbReference type="NCBI Taxonomy" id="1117708"/>
    <lineage>
        <taxon>Bacteria</taxon>
        <taxon>Pseudomonadati</taxon>
        <taxon>Bacteroidota</taxon>
        <taxon>Bacteroidia</taxon>
        <taxon>Marinilabiliales</taxon>
        <taxon>Marinifilaceae</taxon>
    </lineage>
</organism>